<evidence type="ECO:0000313" key="2">
    <source>
        <dbReference type="EMBL" id="RUO53915.1"/>
    </source>
</evidence>
<sequence length="368" mass="42190">MKRVLILGGYELGNLGDDALALSTAIYCLKSGIECTFESKQSAYVPTMIFRELNFMPHDTTADYEAIIYGGGTLFYSYSNAQSQSKIIRFSKKVYSVIKKPKVLYDFFYSMLKIRKASKTSDIIMLGMGFGPFHGNKLQLSRVRDIASNTKIIGVRDVKSLDCLDEINVSNTFLMHDLCLTREFSDYLKTNGNKPPVNTSDLSKTYLTVIPRDWNRTENGKLLSFKLKRYCGKVLEDGKGINFQFYSLIEDQEWKSFAEGLQSRYPDLVNITTWNPRLESMRDFICQLEDTEFVISMRFHGAIFSMLLQAPCFIVPIDQKLTQLSARYGLREWNDQIFSLCKYSLTLDTETALNENSDLLIKIFEKIS</sequence>
<dbReference type="AlphaFoldDB" id="A0A432XYS7"/>
<dbReference type="PANTHER" id="PTHR36836">
    <property type="entry name" value="COLANIC ACID BIOSYNTHESIS PROTEIN WCAK"/>
    <property type="match status" value="1"/>
</dbReference>
<feature type="domain" description="Polysaccharide pyruvyl transferase" evidence="1">
    <location>
        <begin position="14"/>
        <end position="317"/>
    </location>
</feature>
<evidence type="ECO:0000313" key="3">
    <source>
        <dbReference type="Proteomes" id="UP000287198"/>
    </source>
</evidence>
<organism evidence="2 3">
    <name type="scientific">Pseudidiomarina halophila</name>
    <dbReference type="NCBI Taxonomy" id="1449799"/>
    <lineage>
        <taxon>Bacteria</taxon>
        <taxon>Pseudomonadati</taxon>
        <taxon>Pseudomonadota</taxon>
        <taxon>Gammaproteobacteria</taxon>
        <taxon>Alteromonadales</taxon>
        <taxon>Idiomarinaceae</taxon>
        <taxon>Pseudidiomarina</taxon>
    </lineage>
</organism>
<accession>A0A432XYS7</accession>
<evidence type="ECO:0000259" key="1">
    <source>
        <dbReference type="Pfam" id="PF04230"/>
    </source>
</evidence>
<dbReference type="EMBL" id="PIPW01000001">
    <property type="protein sequence ID" value="RUO53915.1"/>
    <property type="molecule type" value="Genomic_DNA"/>
</dbReference>
<keyword evidence="3" id="KW-1185">Reference proteome</keyword>
<gene>
    <name evidence="2" type="ORF">CWI69_00285</name>
</gene>
<dbReference type="InterPro" id="IPR007345">
    <property type="entry name" value="Polysacch_pyruvyl_Trfase"/>
</dbReference>
<proteinExistence type="predicted"/>
<dbReference type="RefSeq" id="WP_126760861.1">
    <property type="nucleotide sequence ID" value="NZ_JBHLTZ010000004.1"/>
</dbReference>
<reference evidence="3" key="1">
    <citation type="journal article" date="2018" name="Front. Microbiol.">
        <title>Genome-Based Analysis Reveals the Taxonomy and Diversity of the Family Idiomarinaceae.</title>
        <authorList>
            <person name="Liu Y."/>
            <person name="Lai Q."/>
            <person name="Shao Z."/>
        </authorList>
    </citation>
    <scope>NUCLEOTIDE SEQUENCE [LARGE SCALE GENOMIC DNA]</scope>
    <source>
        <strain evidence="3">BH195</strain>
    </source>
</reference>
<dbReference type="PANTHER" id="PTHR36836:SF1">
    <property type="entry name" value="COLANIC ACID BIOSYNTHESIS PROTEIN WCAK"/>
    <property type="match status" value="1"/>
</dbReference>
<dbReference type="Pfam" id="PF04230">
    <property type="entry name" value="PS_pyruv_trans"/>
    <property type="match status" value="1"/>
</dbReference>
<comment type="caution">
    <text evidence="2">The sequence shown here is derived from an EMBL/GenBank/DDBJ whole genome shotgun (WGS) entry which is preliminary data.</text>
</comment>
<dbReference type="OrthoDB" id="624106at2"/>
<dbReference type="Proteomes" id="UP000287198">
    <property type="component" value="Unassembled WGS sequence"/>
</dbReference>
<protein>
    <recommendedName>
        <fullName evidence="1">Polysaccharide pyruvyl transferase domain-containing protein</fullName>
    </recommendedName>
</protein>
<name>A0A432XYS7_9GAMM</name>